<reference evidence="1 2" key="1">
    <citation type="submission" date="2021-02" db="EMBL/GenBank/DDBJ databases">
        <authorList>
            <person name="Park J.-S."/>
        </authorList>
    </citation>
    <scope>NUCLEOTIDE SEQUENCE [LARGE SCALE GENOMIC DNA]</scope>
    <source>
        <strain evidence="1 2">188UL20-2</strain>
    </source>
</reference>
<name>A0ABS2HB87_9VIBR</name>
<comment type="caution">
    <text evidence="1">The sequence shown here is derived from an EMBL/GenBank/DDBJ whole genome shotgun (WGS) entry which is preliminary data.</text>
</comment>
<sequence length="292" mass="33856">MCGDNKRTGTSYEHRREWVERKLLSLTHTYCIDVCAYAIMSNHYHVVLHINHEKATSLSMSDVVERWSTEHKIPDHVKRWQSQSTLDQAEYDHCVETIEQWRERLWSLSWFMKELNYDIACKANSEDGCKGHFWESRFKSQALLDENALIAAMAYVDLNPVRAGIASTPESSDFTSIKRRINELMENVSLNSCLCPFVGIKSTKRKHGLPFKLIEYLELVDWTARQYRKDKHSLPSNYPAILARLKLHDRDWMNACKHLLRPHTSAVGNDALVPKTKLALGKAKIHLFRLGC</sequence>
<dbReference type="InterPro" id="IPR036515">
    <property type="entry name" value="Transposase_17_sf"/>
</dbReference>
<accession>A0ABS2HB87</accession>
<dbReference type="EMBL" id="JAFEUM010000001">
    <property type="protein sequence ID" value="MBM7034863.1"/>
    <property type="molecule type" value="Genomic_DNA"/>
</dbReference>
<dbReference type="PANTHER" id="PTHR34322">
    <property type="entry name" value="TRANSPOSASE, Y1_TNP DOMAIN-CONTAINING"/>
    <property type="match status" value="1"/>
</dbReference>
<organism evidence="1 2">
    <name type="scientific">Vibrio ulleungensis</name>
    <dbReference type="NCBI Taxonomy" id="2807619"/>
    <lineage>
        <taxon>Bacteria</taxon>
        <taxon>Pseudomonadati</taxon>
        <taxon>Pseudomonadota</taxon>
        <taxon>Gammaproteobacteria</taxon>
        <taxon>Vibrionales</taxon>
        <taxon>Vibrionaceae</taxon>
        <taxon>Vibrio</taxon>
    </lineage>
</organism>
<evidence type="ECO:0000313" key="2">
    <source>
        <dbReference type="Proteomes" id="UP000809621"/>
    </source>
</evidence>
<evidence type="ECO:0000313" key="1">
    <source>
        <dbReference type="EMBL" id="MBM7034863.1"/>
    </source>
</evidence>
<dbReference type="PANTHER" id="PTHR34322:SF2">
    <property type="entry name" value="TRANSPOSASE IS200-LIKE DOMAIN-CONTAINING PROTEIN"/>
    <property type="match status" value="1"/>
</dbReference>
<gene>
    <name evidence="1" type="ORF">JQC93_00480</name>
</gene>
<proteinExistence type="predicted"/>
<protein>
    <submittedName>
        <fullName evidence="1">Transposase</fullName>
    </submittedName>
</protein>
<dbReference type="SUPFAM" id="SSF143422">
    <property type="entry name" value="Transposase IS200-like"/>
    <property type="match status" value="1"/>
</dbReference>
<dbReference type="Proteomes" id="UP000809621">
    <property type="component" value="Unassembled WGS sequence"/>
</dbReference>
<dbReference type="Gene3D" id="3.30.70.1290">
    <property type="entry name" value="Transposase IS200-like"/>
    <property type="match status" value="1"/>
</dbReference>
<keyword evidence="2" id="KW-1185">Reference proteome</keyword>